<dbReference type="AlphaFoldDB" id="A0A392V6X8"/>
<protein>
    <submittedName>
        <fullName evidence="1">Uncharacterized protein</fullName>
    </submittedName>
</protein>
<keyword evidence="2" id="KW-1185">Reference proteome</keyword>
<evidence type="ECO:0000313" key="1">
    <source>
        <dbReference type="EMBL" id="MCI83957.1"/>
    </source>
</evidence>
<proteinExistence type="predicted"/>
<accession>A0A392V6X8</accession>
<dbReference type="EMBL" id="LXQA011079447">
    <property type="protein sequence ID" value="MCI83957.1"/>
    <property type="molecule type" value="Genomic_DNA"/>
</dbReference>
<dbReference type="Proteomes" id="UP000265520">
    <property type="component" value="Unassembled WGS sequence"/>
</dbReference>
<reference evidence="1 2" key="1">
    <citation type="journal article" date="2018" name="Front. Plant Sci.">
        <title>Red Clover (Trifolium pratense) and Zigzag Clover (T. medium) - A Picture of Genomic Similarities and Differences.</title>
        <authorList>
            <person name="Dluhosova J."/>
            <person name="Istvanek J."/>
            <person name="Nedelnik J."/>
            <person name="Repkova J."/>
        </authorList>
    </citation>
    <scope>NUCLEOTIDE SEQUENCE [LARGE SCALE GENOMIC DNA]</scope>
    <source>
        <strain evidence="2">cv. 10/8</strain>
        <tissue evidence="1">Leaf</tissue>
    </source>
</reference>
<evidence type="ECO:0000313" key="2">
    <source>
        <dbReference type="Proteomes" id="UP000265520"/>
    </source>
</evidence>
<name>A0A392V6X8_9FABA</name>
<feature type="non-terminal residue" evidence="1">
    <location>
        <position position="1"/>
    </location>
</feature>
<organism evidence="1 2">
    <name type="scientific">Trifolium medium</name>
    <dbReference type="NCBI Taxonomy" id="97028"/>
    <lineage>
        <taxon>Eukaryota</taxon>
        <taxon>Viridiplantae</taxon>
        <taxon>Streptophyta</taxon>
        <taxon>Embryophyta</taxon>
        <taxon>Tracheophyta</taxon>
        <taxon>Spermatophyta</taxon>
        <taxon>Magnoliopsida</taxon>
        <taxon>eudicotyledons</taxon>
        <taxon>Gunneridae</taxon>
        <taxon>Pentapetalae</taxon>
        <taxon>rosids</taxon>
        <taxon>fabids</taxon>
        <taxon>Fabales</taxon>
        <taxon>Fabaceae</taxon>
        <taxon>Papilionoideae</taxon>
        <taxon>50 kb inversion clade</taxon>
        <taxon>NPAAA clade</taxon>
        <taxon>Hologalegina</taxon>
        <taxon>IRL clade</taxon>
        <taxon>Trifolieae</taxon>
        <taxon>Trifolium</taxon>
    </lineage>
</organism>
<comment type="caution">
    <text evidence="1">The sequence shown here is derived from an EMBL/GenBank/DDBJ whole genome shotgun (WGS) entry which is preliminary data.</text>
</comment>
<sequence>EQMLEHYEHGDEEKCFKNEHEGVGVLRCWATTDWRA</sequence>